<comment type="caution">
    <text evidence="16">The sequence shown here is derived from an EMBL/GenBank/DDBJ whole genome shotgun (WGS) entry which is preliminary data.</text>
</comment>
<dbReference type="InterPro" id="IPR013758">
    <property type="entry name" value="Topo_IIA_A/C_ab"/>
</dbReference>
<keyword evidence="7 11" id="KW-0067">ATP-binding</keyword>
<dbReference type="GO" id="GO:0005634">
    <property type="term" value="C:nucleus"/>
    <property type="evidence" value="ECO:0007669"/>
    <property type="project" value="TreeGrafter"/>
</dbReference>
<keyword evidence="11" id="KW-0808">Transferase</keyword>
<evidence type="ECO:0000313" key="16">
    <source>
        <dbReference type="EMBL" id="RZB52138.1"/>
    </source>
</evidence>
<dbReference type="PROSITE" id="PS51455">
    <property type="entry name" value="PIPK"/>
    <property type="match status" value="1"/>
</dbReference>
<dbReference type="Gene3D" id="3.30.810.10">
    <property type="entry name" value="2-Layer Sandwich"/>
    <property type="match status" value="1"/>
</dbReference>
<dbReference type="GO" id="GO:0000819">
    <property type="term" value="P:sister chromatid segregation"/>
    <property type="evidence" value="ECO:0007669"/>
    <property type="project" value="TreeGrafter"/>
</dbReference>
<dbReference type="Gene3D" id="3.30.1360.40">
    <property type="match status" value="1"/>
</dbReference>
<evidence type="ECO:0000256" key="6">
    <source>
        <dbReference type="ARBA" id="ARBA00022777"/>
    </source>
</evidence>
<dbReference type="PROSITE" id="PS52040">
    <property type="entry name" value="TOPO_IIA"/>
    <property type="match status" value="1"/>
</dbReference>
<evidence type="ECO:0000259" key="15">
    <source>
        <dbReference type="PROSITE" id="PS52040"/>
    </source>
</evidence>
<protein>
    <recommendedName>
        <fullName evidence="4">DNA topoisomerase (ATP-hydrolyzing)</fullName>
        <ecNumber evidence="4">5.6.2.2</ecNumber>
    </recommendedName>
</protein>
<dbReference type="Proteomes" id="UP000289340">
    <property type="component" value="Chromosome 18"/>
</dbReference>
<dbReference type="SMART" id="SM00330">
    <property type="entry name" value="PIPKc"/>
    <property type="match status" value="1"/>
</dbReference>
<evidence type="ECO:0000256" key="9">
    <source>
        <dbReference type="ARBA" id="ARBA00023125"/>
    </source>
</evidence>
<evidence type="ECO:0000256" key="13">
    <source>
        <dbReference type="SAM" id="Phobius"/>
    </source>
</evidence>
<dbReference type="Pfam" id="PF04782">
    <property type="entry name" value="DUF632"/>
    <property type="match status" value="1"/>
</dbReference>
<dbReference type="SMART" id="SM00434">
    <property type="entry name" value="TOP4c"/>
    <property type="match status" value="1"/>
</dbReference>
<dbReference type="GO" id="GO:0052742">
    <property type="term" value="F:phosphatidylinositol kinase activity"/>
    <property type="evidence" value="ECO:0007669"/>
    <property type="project" value="InterPro"/>
</dbReference>
<dbReference type="InterPro" id="IPR002205">
    <property type="entry name" value="Topo_IIA_dom_A"/>
</dbReference>
<sequence>MFFNNTSNSVKLLSLHPNLAFKFTKAKTVDNRVKDVHPKYNGVLESRSIVSYRGCSSYIPNYNPRDIIANVRRLLSRETMVPMDPWYKGFKGTIETSPKEGGYVVNGSVEEINEHNFRITELPIRKWTQDYKQFLDSITDGSPNVKDPLSDDFRQNGDDATVNIEVRMKLEKIVGIMQEGLLKKFKLTSSISTNNMHLFDTEGKIKKYENPEQILEEFFLLRLKYYERRKVSFVFGVVNGEMIVSNKKKADLMIELQQKGFTPMPRKERLRPIYEEKFKGINKEAANIINICSKTVETLMRRIHKLRDNELQPQLAALINGYQIASLIHYADIYLSFGKDCIVLFSLKKEVRLKELIVFLLGGKKRKVKERSGRNLGDGYNEEEQGLPPNPPTVRKDWLLVVDGILIVSVSWWLLVLVGVFRHLRELFAIDPADYMLAICGSDTLREMSSPGKSGSIFYLTQDDRFIIKTVKKSEVKLWLVTLFFYVCSIVIRWCLCQVLIRMLPSYYQHVCQYKNSLVTAFLRVHCVKPVGGKKTQFIVMGNVFCSEYQIHKRFDLKGSSHGQSTDKPREQIDETTTLKDLDLNFVFRLE</sequence>
<keyword evidence="13" id="KW-1133">Transmembrane helix</keyword>
<evidence type="ECO:0000259" key="14">
    <source>
        <dbReference type="PROSITE" id="PS51455"/>
    </source>
</evidence>
<dbReference type="GO" id="GO:0005524">
    <property type="term" value="F:ATP binding"/>
    <property type="evidence" value="ECO:0007669"/>
    <property type="project" value="UniProtKB-UniRule"/>
</dbReference>
<dbReference type="PRINTS" id="PR01158">
    <property type="entry name" value="TOPISMRASEII"/>
</dbReference>
<dbReference type="GO" id="GO:0046488">
    <property type="term" value="P:phosphatidylinositol metabolic process"/>
    <property type="evidence" value="ECO:0007669"/>
    <property type="project" value="UniProtKB-UniRule"/>
</dbReference>
<feature type="transmembrane region" description="Helical" evidence="13">
    <location>
        <begin position="398"/>
        <end position="421"/>
    </location>
</feature>
<dbReference type="PANTHER" id="PTHR10169">
    <property type="entry name" value="DNA TOPOISOMERASE/GYRASE"/>
    <property type="match status" value="1"/>
</dbReference>
<dbReference type="InterPro" id="IPR050634">
    <property type="entry name" value="DNA_Topoisomerase_II"/>
</dbReference>
<evidence type="ECO:0000313" key="17">
    <source>
        <dbReference type="Proteomes" id="UP000289340"/>
    </source>
</evidence>
<evidence type="ECO:0000256" key="1">
    <source>
        <dbReference type="ARBA" id="ARBA00000185"/>
    </source>
</evidence>
<dbReference type="InterPro" id="IPR013760">
    <property type="entry name" value="Topo_IIA-like_dom_sf"/>
</dbReference>
<evidence type="ECO:0000256" key="8">
    <source>
        <dbReference type="ARBA" id="ARBA00023029"/>
    </source>
</evidence>
<dbReference type="Gene3D" id="3.90.199.10">
    <property type="entry name" value="Topoisomerase II, domain 5"/>
    <property type="match status" value="1"/>
</dbReference>
<proteinExistence type="inferred from homology"/>
<dbReference type="InterPro" id="IPR006867">
    <property type="entry name" value="DUF632"/>
</dbReference>
<dbReference type="GO" id="GO:0000712">
    <property type="term" value="P:resolution of meiotic recombination intermediates"/>
    <property type="evidence" value="ECO:0007669"/>
    <property type="project" value="TreeGrafter"/>
</dbReference>
<dbReference type="Pfam" id="PF00521">
    <property type="entry name" value="DNA_topoisoIV"/>
    <property type="match status" value="1"/>
</dbReference>
<evidence type="ECO:0000256" key="10">
    <source>
        <dbReference type="ARBA" id="ARBA00023235"/>
    </source>
</evidence>
<dbReference type="SUPFAM" id="SSF56104">
    <property type="entry name" value="SAICAR synthase-like"/>
    <property type="match status" value="1"/>
</dbReference>
<keyword evidence="5 11" id="KW-0547">Nucleotide-binding</keyword>
<dbReference type="EMBL" id="QZWG01000018">
    <property type="protein sequence ID" value="RZB52138.1"/>
    <property type="molecule type" value="Genomic_DNA"/>
</dbReference>
<dbReference type="Gene3D" id="3.30.800.10">
    <property type="entry name" value="Phosphatidylinositol Phosphate Kinase II Beta"/>
    <property type="match status" value="1"/>
</dbReference>
<gene>
    <name evidence="16" type="ORF">D0Y65_048534</name>
</gene>
<dbReference type="InterPro" id="IPR002498">
    <property type="entry name" value="PInositol-4-P-4/5-kinase_core"/>
</dbReference>
<dbReference type="InterPro" id="IPR027484">
    <property type="entry name" value="PInositol-4-P-5-kinase_N"/>
</dbReference>
<evidence type="ECO:0000256" key="3">
    <source>
        <dbReference type="ARBA" id="ARBA00011080"/>
    </source>
</evidence>
<keyword evidence="8" id="KW-0799">Topoisomerase</keyword>
<dbReference type="GO" id="GO:0003918">
    <property type="term" value="F:DNA topoisomerase type II (double strand cut, ATP-hydrolyzing) activity"/>
    <property type="evidence" value="ECO:0007669"/>
    <property type="project" value="UniProtKB-EC"/>
</dbReference>
<keyword evidence="10 16" id="KW-0413">Isomerase</keyword>
<evidence type="ECO:0000256" key="2">
    <source>
        <dbReference type="ARBA" id="ARBA00001946"/>
    </source>
</evidence>
<dbReference type="InterPro" id="IPR027483">
    <property type="entry name" value="PInositol-4-P-4/5-kinase_C_sf"/>
</dbReference>
<feature type="transmembrane region" description="Helical" evidence="13">
    <location>
        <begin position="478"/>
        <end position="501"/>
    </location>
</feature>
<dbReference type="GO" id="GO:0003677">
    <property type="term" value="F:DNA binding"/>
    <property type="evidence" value="ECO:0007669"/>
    <property type="project" value="UniProtKB-UniRule"/>
</dbReference>
<reference evidence="16 17" key="1">
    <citation type="submission" date="2018-09" db="EMBL/GenBank/DDBJ databases">
        <title>A high-quality reference genome of wild soybean provides a powerful tool to mine soybean genomes.</title>
        <authorList>
            <person name="Xie M."/>
            <person name="Chung C.Y.L."/>
            <person name="Li M.-W."/>
            <person name="Wong F.-L."/>
            <person name="Chan T.-F."/>
            <person name="Lam H.-M."/>
        </authorList>
    </citation>
    <scope>NUCLEOTIDE SEQUENCE [LARGE SCALE GENOMIC DNA]</scope>
    <source>
        <strain evidence="17">cv. W05</strain>
        <tissue evidence="16">Hypocotyl of etiolated seedlings</tissue>
    </source>
</reference>
<keyword evidence="6 11" id="KW-0418">Kinase</keyword>
<evidence type="ECO:0000256" key="7">
    <source>
        <dbReference type="ARBA" id="ARBA00022840"/>
    </source>
</evidence>
<feature type="domain" description="Topo IIA-type catalytic" evidence="15">
    <location>
        <begin position="1"/>
        <end position="230"/>
    </location>
</feature>
<dbReference type="InterPro" id="IPR001154">
    <property type="entry name" value="TopoII_euk"/>
</dbReference>
<dbReference type="SUPFAM" id="SSF56719">
    <property type="entry name" value="Type II DNA topoisomerase"/>
    <property type="match status" value="1"/>
</dbReference>
<name>A0A445FTA0_GLYSO</name>
<keyword evidence="13" id="KW-0812">Transmembrane</keyword>
<keyword evidence="9 12" id="KW-0238">DNA-binding</keyword>
<comment type="catalytic activity">
    <reaction evidence="1">
        <text>ATP-dependent breakage, passage and rejoining of double-stranded DNA.</text>
        <dbReference type="EC" id="5.6.2.2"/>
    </reaction>
</comment>
<dbReference type="PANTHER" id="PTHR10169:SF38">
    <property type="entry name" value="DNA TOPOISOMERASE 2"/>
    <property type="match status" value="1"/>
</dbReference>
<evidence type="ECO:0000256" key="5">
    <source>
        <dbReference type="ARBA" id="ARBA00022741"/>
    </source>
</evidence>
<comment type="cofactor">
    <cofactor evidence="2">
        <name>Mg(2+)</name>
        <dbReference type="ChEBI" id="CHEBI:18420"/>
    </cofactor>
</comment>
<evidence type="ECO:0000256" key="12">
    <source>
        <dbReference type="PROSITE-ProRule" id="PRU01384"/>
    </source>
</evidence>
<feature type="domain" description="PIPK" evidence="14">
    <location>
        <begin position="345"/>
        <end position="591"/>
    </location>
</feature>
<dbReference type="GO" id="GO:0006265">
    <property type="term" value="P:DNA topological change"/>
    <property type="evidence" value="ECO:0007669"/>
    <property type="project" value="InterPro"/>
</dbReference>
<dbReference type="EC" id="5.6.2.2" evidence="4"/>
<comment type="similarity">
    <text evidence="3">Belongs to the type II topoisomerase family.</text>
</comment>
<keyword evidence="17" id="KW-1185">Reference proteome</keyword>
<evidence type="ECO:0000256" key="4">
    <source>
        <dbReference type="ARBA" id="ARBA00012895"/>
    </source>
</evidence>
<evidence type="ECO:0000256" key="11">
    <source>
        <dbReference type="PROSITE-ProRule" id="PRU00781"/>
    </source>
</evidence>
<organism evidence="16 17">
    <name type="scientific">Glycine soja</name>
    <name type="common">Wild soybean</name>
    <dbReference type="NCBI Taxonomy" id="3848"/>
    <lineage>
        <taxon>Eukaryota</taxon>
        <taxon>Viridiplantae</taxon>
        <taxon>Streptophyta</taxon>
        <taxon>Embryophyta</taxon>
        <taxon>Tracheophyta</taxon>
        <taxon>Spermatophyta</taxon>
        <taxon>Magnoliopsida</taxon>
        <taxon>eudicotyledons</taxon>
        <taxon>Gunneridae</taxon>
        <taxon>Pentapetalae</taxon>
        <taxon>rosids</taxon>
        <taxon>fabids</taxon>
        <taxon>Fabales</taxon>
        <taxon>Fabaceae</taxon>
        <taxon>Papilionoideae</taxon>
        <taxon>50 kb inversion clade</taxon>
        <taxon>NPAAA clade</taxon>
        <taxon>indigoferoid/millettioid clade</taxon>
        <taxon>Phaseoleae</taxon>
        <taxon>Glycine</taxon>
        <taxon>Glycine subgen. Soja</taxon>
    </lineage>
</organism>
<dbReference type="FunFam" id="3.30.1360.40:FF:000003">
    <property type="entry name" value="DNA topoisomerase 2"/>
    <property type="match status" value="1"/>
</dbReference>
<accession>A0A445FTA0</accession>
<dbReference type="Pfam" id="PF01504">
    <property type="entry name" value="PIP5K"/>
    <property type="match status" value="2"/>
</dbReference>
<keyword evidence="13" id="KW-0472">Membrane</keyword>
<comment type="caution">
    <text evidence="12">Lacks conserved residue(s) required for the propagation of feature annotation.</text>
</comment>
<dbReference type="InterPro" id="IPR013757">
    <property type="entry name" value="Topo_IIA_A_a_sf"/>
</dbReference>
<dbReference type="Gene3D" id="1.10.268.10">
    <property type="entry name" value="Topoisomerase, domain 3"/>
    <property type="match status" value="1"/>
</dbReference>
<dbReference type="AlphaFoldDB" id="A0A445FTA0"/>